<dbReference type="GO" id="GO:0004794">
    <property type="term" value="F:threonine deaminase activity"/>
    <property type="evidence" value="ECO:0007669"/>
    <property type="project" value="TreeGrafter"/>
</dbReference>
<sequence>MHTDGGIDGFDCQTCETTLAPEDVETTCPECGDPVTPVFDADALTDVVAAETDNATGIDRFAPALGFDPAAGLVSLGAGGKTVIDAPSLAAELGVDRVRIADEGRNPTGSAVDRELAVAVSVAAERDAEQIILPSTGNAARSAAAYAGRADLESLSYVPSRTPFVEKAMTNVHGGELSVVEGRYRDAAAAYDDADTDGFPVGPASPFRQLGAATLALDLFGQDGSSPDAIVLPVGHGTRLAGFFAGLQALEAGGRVGSVPQLYAAQPAGCAPIVTAYQNGGEVETWETPDSVIGPLEIPDPAVGSRALDALAASGGGAVAVTDDDALAAAVDANAATGVEVSATGGVALAGTSELAERGEIEPDGSVLVVDPLAVAAESDILRSQLMSRGI</sequence>
<dbReference type="SUPFAM" id="SSF53686">
    <property type="entry name" value="Tryptophan synthase beta subunit-like PLP-dependent enzymes"/>
    <property type="match status" value="1"/>
</dbReference>
<dbReference type="KEGG" id="hut:Huta_2793"/>
<dbReference type="Proteomes" id="UP000002071">
    <property type="component" value="Chromosome"/>
</dbReference>
<dbReference type="PANTHER" id="PTHR48078">
    <property type="entry name" value="THREONINE DEHYDRATASE, MITOCHONDRIAL-RELATED"/>
    <property type="match status" value="1"/>
</dbReference>
<proteinExistence type="predicted"/>
<reference evidence="5 6" key="1">
    <citation type="journal article" date="2009" name="Stand. Genomic Sci.">
        <title>Complete genome sequence of Halorhabdus utahensis type strain (AX-2).</title>
        <authorList>
            <person name="Anderson I."/>
            <person name="Tindall B.J."/>
            <person name="Pomrenke H."/>
            <person name="Goker M."/>
            <person name="Lapidus A."/>
            <person name="Nolan M."/>
            <person name="Copeland A."/>
            <person name="Glavina Del Rio T."/>
            <person name="Chen F."/>
            <person name="Tice H."/>
            <person name="Cheng J.F."/>
            <person name="Lucas S."/>
            <person name="Chertkov O."/>
            <person name="Bruce D."/>
            <person name="Brettin T."/>
            <person name="Detter J.C."/>
            <person name="Han C."/>
            <person name="Goodwin L."/>
            <person name="Land M."/>
            <person name="Hauser L."/>
            <person name="Chang Y.J."/>
            <person name="Jeffries C.D."/>
            <person name="Pitluck S."/>
            <person name="Pati A."/>
            <person name="Mavromatis K."/>
            <person name="Ivanova N."/>
            <person name="Ovchinnikova G."/>
            <person name="Chen A."/>
            <person name="Palaniappan K."/>
            <person name="Chain P."/>
            <person name="Rohde M."/>
            <person name="Bristow J."/>
            <person name="Eisen J.A."/>
            <person name="Markowitz V."/>
            <person name="Hugenholtz P."/>
            <person name="Kyrpides N.C."/>
            <person name="Klenk H.P."/>
        </authorList>
    </citation>
    <scope>NUCLEOTIDE SEQUENCE [LARGE SCALE GENOMIC DNA]</scope>
    <source>
        <strain evidence="6">DSM 12940 / JCM 11049 / AX-2</strain>
    </source>
</reference>
<dbReference type="eggNOG" id="arCOG01434">
    <property type="taxonomic scope" value="Archaea"/>
</dbReference>
<dbReference type="HOGENOM" id="CLU_028142_4_1_2"/>
<keyword evidence="6" id="KW-1185">Reference proteome</keyword>
<keyword evidence="3" id="KW-0456">Lyase</keyword>
<keyword evidence="2" id="KW-0663">Pyridoxal phosphate</keyword>
<dbReference type="GO" id="GO:0003941">
    <property type="term" value="F:L-serine ammonia-lyase activity"/>
    <property type="evidence" value="ECO:0007669"/>
    <property type="project" value="TreeGrafter"/>
</dbReference>
<name>C7NR41_HALUD</name>
<feature type="domain" description="Tryptophan synthase beta chain-like PALP" evidence="4">
    <location>
        <begin position="75"/>
        <end position="370"/>
    </location>
</feature>
<dbReference type="AlphaFoldDB" id="C7NR41"/>
<dbReference type="InterPro" id="IPR036052">
    <property type="entry name" value="TrpB-like_PALP_sf"/>
</dbReference>
<evidence type="ECO:0000256" key="2">
    <source>
        <dbReference type="ARBA" id="ARBA00022898"/>
    </source>
</evidence>
<dbReference type="PANTHER" id="PTHR48078:SF6">
    <property type="entry name" value="L-THREONINE DEHYDRATASE CATABOLIC TDCB"/>
    <property type="match status" value="1"/>
</dbReference>
<dbReference type="InterPro" id="IPR001926">
    <property type="entry name" value="TrpB-like_PALP"/>
</dbReference>
<accession>C7NR41</accession>
<gene>
    <name evidence="5" type="ordered locus">Huta_2793</name>
</gene>
<protein>
    <submittedName>
        <fullName evidence="5">Pyridoxal-5'-phosphate-dependent protein beta subunit</fullName>
    </submittedName>
</protein>
<organism evidence="5 6">
    <name type="scientific">Halorhabdus utahensis (strain DSM 12940 / JCM 11049 / AX-2)</name>
    <dbReference type="NCBI Taxonomy" id="519442"/>
    <lineage>
        <taxon>Archaea</taxon>
        <taxon>Methanobacteriati</taxon>
        <taxon>Methanobacteriota</taxon>
        <taxon>Stenosarchaea group</taxon>
        <taxon>Halobacteria</taxon>
        <taxon>Halobacteriales</taxon>
        <taxon>Haloarculaceae</taxon>
        <taxon>Halorhabdus</taxon>
    </lineage>
</organism>
<dbReference type="GO" id="GO:0006567">
    <property type="term" value="P:L-threonine catabolic process"/>
    <property type="evidence" value="ECO:0007669"/>
    <property type="project" value="TreeGrafter"/>
</dbReference>
<dbReference type="InterPro" id="IPR050147">
    <property type="entry name" value="Ser/Thr_Dehydratase"/>
</dbReference>
<dbReference type="RefSeq" id="WP_015790516.1">
    <property type="nucleotide sequence ID" value="NC_013158.1"/>
</dbReference>
<dbReference type="GO" id="GO:0009097">
    <property type="term" value="P:isoleucine biosynthetic process"/>
    <property type="evidence" value="ECO:0007669"/>
    <property type="project" value="TreeGrafter"/>
</dbReference>
<dbReference type="GO" id="GO:0006565">
    <property type="term" value="P:L-serine catabolic process"/>
    <property type="evidence" value="ECO:0007669"/>
    <property type="project" value="TreeGrafter"/>
</dbReference>
<dbReference type="OrthoDB" id="341080at2157"/>
<evidence type="ECO:0000256" key="3">
    <source>
        <dbReference type="ARBA" id="ARBA00023239"/>
    </source>
</evidence>
<dbReference type="EMBL" id="CP001687">
    <property type="protein sequence ID" value="ACV12954.1"/>
    <property type="molecule type" value="Genomic_DNA"/>
</dbReference>
<evidence type="ECO:0000313" key="5">
    <source>
        <dbReference type="EMBL" id="ACV12954.1"/>
    </source>
</evidence>
<dbReference type="Gene3D" id="3.40.50.1100">
    <property type="match status" value="2"/>
</dbReference>
<evidence type="ECO:0000256" key="1">
    <source>
        <dbReference type="ARBA" id="ARBA00001933"/>
    </source>
</evidence>
<dbReference type="Pfam" id="PF00291">
    <property type="entry name" value="PALP"/>
    <property type="match status" value="1"/>
</dbReference>
<comment type="cofactor">
    <cofactor evidence="1">
        <name>pyridoxal 5'-phosphate</name>
        <dbReference type="ChEBI" id="CHEBI:597326"/>
    </cofactor>
</comment>
<dbReference type="STRING" id="519442.Huta_2793"/>
<evidence type="ECO:0000313" key="6">
    <source>
        <dbReference type="Proteomes" id="UP000002071"/>
    </source>
</evidence>
<evidence type="ECO:0000259" key="4">
    <source>
        <dbReference type="Pfam" id="PF00291"/>
    </source>
</evidence>
<dbReference type="GeneID" id="8385100"/>